<dbReference type="EMBL" id="CP017708">
    <property type="protein sequence ID" value="WAN69606.1"/>
    <property type="molecule type" value="Genomic_DNA"/>
</dbReference>
<reference evidence="1" key="1">
    <citation type="journal article" date="2017" name="Proc. Natl. Acad. Sci. U.S.A.">
        <title>Comparative genomics uncovers the prolific and distinctive metabolic potential of the cyanobacterial genus Moorea.</title>
        <authorList>
            <person name="Leao T."/>
            <person name="Castelao G."/>
            <person name="Korobeynikov A."/>
            <person name="Monroe E.A."/>
            <person name="Podell S."/>
            <person name="Glukhov E."/>
            <person name="Allen E.E."/>
            <person name="Gerwick W.H."/>
            <person name="Gerwick L."/>
        </authorList>
    </citation>
    <scope>NUCLEOTIDE SEQUENCE</scope>
    <source>
        <strain evidence="1">JHB</strain>
    </source>
</reference>
<gene>
    <name evidence="1" type="ORF">BJP36_36555</name>
</gene>
<sequence length="66" mass="7793">MRFSKAKGKRHAWLLAKGAWNLSFLFDFTLLMPYSLRCAYSRRIKFATGRTAPYFLFRDPVIRCSL</sequence>
<dbReference type="Proteomes" id="UP000176944">
    <property type="component" value="Chromosome"/>
</dbReference>
<evidence type="ECO:0000313" key="1">
    <source>
        <dbReference type="EMBL" id="WAN69606.1"/>
    </source>
</evidence>
<name>A0A9Q9UW81_MOOP1</name>
<proteinExistence type="predicted"/>
<dbReference type="AlphaFoldDB" id="A0A9Q9UW81"/>
<accession>A0A9Q9UW81</accession>
<protein>
    <submittedName>
        <fullName evidence="1">Uncharacterized protein</fullName>
    </submittedName>
</protein>
<organism evidence="1">
    <name type="scientific">Moorena producens (strain JHB)</name>
    <dbReference type="NCBI Taxonomy" id="1454205"/>
    <lineage>
        <taxon>Bacteria</taxon>
        <taxon>Bacillati</taxon>
        <taxon>Cyanobacteriota</taxon>
        <taxon>Cyanophyceae</taxon>
        <taxon>Coleofasciculales</taxon>
        <taxon>Coleofasciculaceae</taxon>
        <taxon>Moorena</taxon>
    </lineage>
</organism>
<reference evidence="1" key="2">
    <citation type="submission" date="2022-10" db="EMBL/GenBank/DDBJ databases">
        <authorList>
            <person name="Ngo T.-E."/>
        </authorList>
    </citation>
    <scope>NUCLEOTIDE SEQUENCE</scope>
    <source>
        <strain evidence="1">JHB</strain>
    </source>
</reference>